<comment type="caution">
    <text evidence="2">The sequence shown here is derived from an EMBL/GenBank/DDBJ whole genome shotgun (WGS) entry which is preliminary data.</text>
</comment>
<evidence type="ECO:0000256" key="1">
    <source>
        <dbReference type="SAM" id="Phobius"/>
    </source>
</evidence>
<gene>
    <name evidence="2" type="ORF">Phpb_03527</name>
</gene>
<keyword evidence="1" id="KW-0812">Transmembrane</keyword>
<sequence>MIQFKNKFSVRGDIVTSSNKLTKIALASIIAINTFSIMNIL</sequence>
<accession>A0A1B8YE92</accession>
<dbReference type="EMBL" id="LOIC01000082">
    <property type="protein sequence ID" value="OCA53471.1"/>
    <property type="molecule type" value="Genomic_DNA"/>
</dbReference>
<protein>
    <submittedName>
        <fullName evidence="2">Uncharacterized protein</fullName>
    </submittedName>
</protein>
<feature type="transmembrane region" description="Helical" evidence="1">
    <location>
        <begin position="21"/>
        <end position="40"/>
    </location>
</feature>
<keyword evidence="3" id="KW-1185">Reference proteome</keyword>
<keyword evidence="1" id="KW-0472">Membrane</keyword>
<organism evidence="2 3">
    <name type="scientific">Photorhabdus namnaonensis</name>
    <dbReference type="NCBI Taxonomy" id="1851568"/>
    <lineage>
        <taxon>Bacteria</taxon>
        <taxon>Pseudomonadati</taxon>
        <taxon>Pseudomonadota</taxon>
        <taxon>Gammaproteobacteria</taxon>
        <taxon>Enterobacterales</taxon>
        <taxon>Morganellaceae</taxon>
        <taxon>Photorhabdus</taxon>
    </lineage>
</organism>
<evidence type="ECO:0000313" key="2">
    <source>
        <dbReference type="EMBL" id="OCA53471.1"/>
    </source>
</evidence>
<dbReference type="Proteomes" id="UP000092665">
    <property type="component" value="Unassembled WGS sequence"/>
</dbReference>
<proteinExistence type="predicted"/>
<name>A0A1B8YE92_9GAMM</name>
<dbReference type="AlphaFoldDB" id="A0A1B8YE92"/>
<reference evidence="3" key="1">
    <citation type="submission" date="2015-11" db="EMBL/GenBank/DDBJ databases">
        <authorList>
            <person name="Tobias N.J."/>
            <person name="Mishra B."/>
            <person name="Gupta D.K."/>
            <person name="Thines M."/>
            <person name="Stinear T.P."/>
            <person name="Bode H.B."/>
        </authorList>
    </citation>
    <scope>NUCLEOTIDE SEQUENCE [LARGE SCALE GENOMIC DNA]</scope>
    <source>
        <strain evidence="3">PB45.5</strain>
    </source>
</reference>
<keyword evidence="1" id="KW-1133">Transmembrane helix</keyword>
<evidence type="ECO:0000313" key="3">
    <source>
        <dbReference type="Proteomes" id="UP000092665"/>
    </source>
</evidence>